<dbReference type="Proteomes" id="UP001521931">
    <property type="component" value="Unassembled WGS sequence"/>
</dbReference>
<sequence length="606" mass="66822">MPTSTHPYVRWLADKTTDELKDLMTVRLTSLRRNGYGPISPRDLTQLATMLGDPDNVLPDVRRMATPYLHLLRVMADRGGSIPEADAVDVLRGAPEDVATMVGAAVACGYVGRADGWLHLCPGLDESIRRTTSAPPPDGVSLEGPTPPLWPVDQGAIDDAAATALRRFVIRLLAVWELIAREPVPTTTWSEVGRRQISRLARVTGSTTDEVRMALRAGLTLGVITSDPQGVAPGPRWDATLLIDPSEIVLDVICSWGLSGAHWTQERSRRWELLPSLTSTLHDCGLCCQARAELLSLLADMPEGYATSPVFAQACAHWRSPLAHHWHGDDEVVCDLAVTSTVDPDARLEPAWQESQLLGLHALGGTSSLGRAYLGEQAGEEAMVAVLEDWLHGQSWGHRWHADPVMADPDRCPPVLARIFGTETLDTLQGPGQDSELDTADDAVEAGWGDWERREHEAALEMGEFHLHAAAEEITGRVVADDLGAWGDTPDVVRRVNTRLSDEEVQLLCTALRGPERLYHLDIRYRTDQDEITDRRVSFCIGGYCDGRMKAYDHTRDMAMYYFFSQIHAVSRVPADEYAALDERFDVDRMDVSDDDPAEEIHLASS</sequence>
<dbReference type="RefSeq" id="WP_239262578.1">
    <property type="nucleotide sequence ID" value="NZ_JAKRCV010000008.1"/>
</dbReference>
<gene>
    <name evidence="1" type="ORF">MHL29_04435</name>
</gene>
<reference evidence="1 2" key="1">
    <citation type="submission" date="2022-02" db="EMBL/GenBank/DDBJ databases">
        <title>Uncovering new skin microbiome diversity through culturing and metagenomics.</title>
        <authorList>
            <person name="Conlan S."/>
            <person name="Deming C."/>
            <person name="Nisc Comparative Sequencing Program N."/>
            <person name="Segre J.A."/>
        </authorList>
    </citation>
    <scope>NUCLEOTIDE SEQUENCE [LARGE SCALE GENOMIC DNA]</scope>
    <source>
        <strain evidence="1 2">ACRQZ</strain>
    </source>
</reference>
<name>A0ABS9PZT0_9MICO</name>
<protein>
    <recommendedName>
        <fullName evidence="3">Helicase XPB/Ssl2 N-terminal domain-containing protein</fullName>
    </recommendedName>
</protein>
<organism evidence="1 2">
    <name type="scientific">Arsenicicoccus bolidensis</name>
    <dbReference type="NCBI Taxonomy" id="229480"/>
    <lineage>
        <taxon>Bacteria</taxon>
        <taxon>Bacillati</taxon>
        <taxon>Actinomycetota</taxon>
        <taxon>Actinomycetes</taxon>
        <taxon>Micrococcales</taxon>
        <taxon>Intrasporangiaceae</taxon>
        <taxon>Arsenicicoccus</taxon>
    </lineage>
</organism>
<comment type="caution">
    <text evidence="1">The sequence shown here is derived from an EMBL/GenBank/DDBJ whole genome shotgun (WGS) entry which is preliminary data.</text>
</comment>
<evidence type="ECO:0000313" key="1">
    <source>
        <dbReference type="EMBL" id="MCG7321143.1"/>
    </source>
</evidence>
<proteinExistence type="predicted"/>
<dbReference type="EMBL" id="JAKRCV010000008">
    <property type="protein sequence ID" value="MCG7321143.1"/>
    <property type="molecule type" value="Genomic_DNA"/>
</dbReference>
<evidence type="ECO:0008006" key="3">
    <source>
        <dbReference type="Google" id="ProtNLM"/>
    </source>
</evidence>
<keyword evidence="2" id="KW-1185">Reference proteome</keyword>
<accession>A0ABS9PZT0</accession>
<evidence type="ECO:0000313" key="2">
    <source>
        <dbReference type="Proteomes" id="UP001521931"/>
    </source>
</evidence>